<evidence type="ECO:0000256" key="2">
    <source>
        <dbReference type="ARBA" id="ARBA00023015"/>
    </source>
</evidence>
<sequence>MSTSELMCPGWPGAENRRVSQPDAPPASPSDDEFERRIAPPWRRAHDGDEAAYREALTLAAARLRAYLRRRLAARPDEVEDLVQETLLALHLHRGSWDPGLPVGAWMLAIARHKLIDHLRRHGRREALHEPLDEVGDEQLAAPAPEAGSARDLQRLLQALPAAQRAAIVLTRLEGLSVPEAAQRTGASESAIKVQVHRGLKRLAALVRRTG</sequence>
<evidence type="ECO:0000256" key="6">
    <source>
        <dbReference type="SAM" id="MobiDB-lite"/>
    </source>
</evidence>
<dbReference type="RefSeq" id="WP_132647807.1">
    <property type="nucleotide sequence ID" value="NZ_NRRI01000015.1"/>
</dbReference>
<dbReference type="EMBL" id="SLXD01000008">
    <property type="protein sequence ID" value="TCP01740.1"/>
    <property type="molecule type" value="Genomic_DNA"/>
</dbReference>
<dbReference type="InterPro" id="IPR039425">
    <property type="entry name" value="RNA_pol_sigma-70-like"/>
</dbReference>
<accession>A0A4R2M675</accession>
<proteinExistence type="inferred from homology"/>
<feature type="domain" description="RNA polymerase sigma-70 region 2" evidence="7">
    <location>
        <begin position="63"/>
        <end position="125"/>
    </location>
</feature>
<feature type="domain" description="RNA polymerase sigma factor 70 region 4 type 2" evidence="8">
    <location>
        <begin position="151"/>
        <end position="203"/>
    </location>
</feature>
<keyword evidence="4" id="KW-0238">DNA-binding</keyword>
<dbReference type="OrthoDB" id="8535698at2"/>
<dbReference type="SUPFAM" id="SSF88659">
    <property type="entry name" value="Sigma3 and sigma4 domains of RNA polymerase sigma factors"/>
    <property type="match status" value="1"/>
</dbReference>
<organism evidence="9 10">
    <name type="scientific">Rubrivivax gelatinosus</name>
    <name type="common">Rhodocyclus gelatinosus</name>
    <name type="synonym">Rhodopseudomonas gelatinosa</name>
    <dbReference type="NCBI Taxonomy" id="28068"/>
    <lineage>
        <taxon>Bacteria</taxon>
        <taxon>Pseudomonadati</taxon>
        <taxon>Pseudomonadota</taxon>
        <taxon>Betaproteobacteria</taxon>
        <taxon>Burkholderiales</taxon>
        <taxon>Sphaerotilaceae</taxon>
        <taxon>Rubrivivax</taxon>
    </lineage>
</organism>
<gene>
    <name evidence="9" type="ORF">EV684_10881</name>
</gene>
<evidence type="ECO:0000259" key="7">
    <source>
        <dbReference type="Pfam" id="PF04542"/>
    </source>
</evidence>
<evidence type="ECO:0000259" key="8">
    <source>
        <dbReference type="Pfam" id="PF08281"/>
    </source>
</evidence>
<dbReference type="CDD" id="cd06171">
    <property type="entry name" value="Sigma70_r4"/>
    <property type="match status" value="1"/>
</dbReference>
<feature type="region of interest" description="Disordered" evidence="6">
    <location>
        <begin position="1"/>
        <end position="35"/>
    </location>
</feature>
<keyword evidence="3" id="KW-0731">Sigma factor</keyword>
<dbReference type="PANTHER" id="PTHR43133">
    <property type="entry name" value="RNA POLYMERASE ECF-TYPE SIGMA FACTO"/>
    <property type="match status" value="1"/>
</dbReference>
<dbReference type="Proteomes" id="UP000295106">
    <property type="component" value="Unassembled WGS sequence"/>
</dbReference>
<dbReference type="Gene3D" id="1.10.10.10">
    <property type="entry name" value="Winged helix-like DNA-binding domain superfamily/Winged helix DNA-binding domain"/>
    <property type="match status" value="1"/>
</dbReference>
<dbReference type="Gene3D" id="1.10.1740.10">
    <property type="match status" value="1"/>
</dbReference>
<evidence type="ECO:0000313" key="9">
    <source>
        <dbReference type="EMBL" id="TCP01740.1"/>
    </source>
</evidence>
<name>A0A4R2M675_RUBGE</name>
<keyword evidence="5" id="KW-0804">Transcription</keyword>
<comment type="similarity">
    <text evidence="1">Belongs to the sigma-70 factor family. ECF subfamily.</text>
</comment>
<dbReference type="Pfam" id="PF08281">
    <property type="entry name" value="Sigma70_r4_2"/>
    <property type="match status" value="1"/>
</dbReference>
<dbReference type="PANTHER" id="PTHR43133:SF58">
    <property type="entry name" value="ECF RNA POLYMERASE SIGMA FACTOR SIGD"/>
    <property type="match status" value="1"/>
</dbReference>
<dbReference type="GO" id="GO:0003677">
    <property type="term" value="F:DNA binding"/>
    <property type="evidence" value="ECO:0007669"/>
    <property type="project" value="UniProtKB-KW"/>
</dbReference>
<dbReference type="InterPro" id="IPR013249">
    <property type="entry name" value="RNA_pol_sigma70_r4_t2"/>
</dbReference>
<dbReference type="InterPro" id="IPR013324">
    <property type="entry name" value="RNA_pol_sigma_r3/r4-like"/>
</dbReference>
<reference evidence="9 10" key="1">
    <citation type="submission" date="2019-03" db="EMBL/GenBank/DDBJ databases">
        <title>Genomic Encyclopedia of Type Strains, Phase IV (KMG-IV): sequencing the most valuable type-strain genomes for metagenomic binning, comparative biology and taxonomic classification.</title>
        <authorList>
            <person name="Goeker M."/>
        </authorList>
    </citation>
    <scope>NUCLEOTIDE SEQUENCE [LARGE SCALE GENOMIC DNA]</scope>
    <source>
        <strain evidence="9 10">DSM 1709</strain>
    </source>
</reference>
<evidence type="ECO:0000256" key="4">
    <source>
        <dbReference type="ARBA" id="ARBA00023125"/>
    </source>
</evidence>
<dbReference type="NCBIfam" id="TIGR02937">
    <property type="entry name" value="sigma70-ECF"/>
    <property type="match status" value="1"/>
</dbReference>
<comment type="caution">
    <text evidence="9">The sequence shown here is derived from an EMBL/GenBank/DDBJ whole genome shotgun (WGS) entry which is preliminary data.</text>
</comment>
<dbReference type="InterPro" id="IPR013325">
    <property type="entry name" value="RNA_pol_sigma_r2"/>
</dbReference>
<dbReference type="GO" id="GO:0006352">
    <property type="term" value="P:DNA-templated transcription initiation"/>
    <property type="evidence" value="ECO:0007669"/>
    <property type="project" value="InterPro"/>
</dbReference>
<dbReference type="AlphaFoldDB" id="A0A4R2M675"/>
<dbReference type="SUPFAM" id="SSF88946">
    <property type="entry name" value="Sigma2 domain of RNA polymerase sigma factors"/>
    <property type="match status" value="1"/>
</dbReference>
<evidence type="ECO:0000256" key="1">
    <source>
        <dbReference type="ARBA" id="ARBA00010641"/>
    </source>
</evidence>
<evidence type="ECO:0000256" key="3">
    <source>
        <dbReference type="ARBA" id="ARBA00023082"/>
    </source>
</evidence>
<dbReference type="GO" id="GO:0016987">
    <property type="term" value="F:sigma factor activity"/>
    <property type="evidence" value="ECO:0007669"/>
    <property type="project" value="UniProtKB-KW"/>
</dbReference>
<protein>
    <submittedName>
        <fullName evidence="9">RNA polymerase ECF family sigma subunit</fullName>
    </submittedName>
</protein>
<dbReference type="Pfam" id="PF04542">
    <property type="entry name" value="Sigma70_r2"/>
    <property type="match status" value="1"/>
</dbReference>
<dbReference type="InterPro" id="IPR036388">
    <property type="entry name" value="WH-like_DNA-bd_sf"/>
</dbReference>
<dbReference type="InterPro" id="IPR014284">
    <property type="entry name" value="RNA_pol_sigma-70_dom"/>
</dbReference>
<dbReference type="InterPro" id="IPR007627">
    <property type="entry name" value="RNA_pol_sigma70_r2"/>
</dbReference>
<keyword evidence="2" id="KW-0805">Transcription regulation</keyword>
<evidence type="ECO:0000313" key="10">
    <source>
        <dbReference type="Proteomes" id="UP000295106"/>
    </source>
</evidence>
<evidence type="ECO:0000256" key="5">
    <source>
        <dbReference type="ARBA" id="ARBA00023163"/>
    </source>
</evidence>